<name>A0A975FCC9_9GAMM</name>
<sequence length="277" mass="31345">MDVWNPQFATLHPVFQQLPAADAWLSYQQWPECEALQRLLPVDLQAQSGMPIQFVAQDATLPFPALYYEERIFQHGMVATRPANWHDFFNALMWSQYPRTKVQINAQHAADLQQYGKQRTPQRDALTLFDESGVVIVSTRRAGLQPILDFDWQTLFVEQRDAWGNDMACFVIGHALLEKLLTPYVGVTAHALLVEVPPAFFSQDNQAQRVWLDHVITDFLAAGKLLSPLHLNPVPVLGIPGWWANSDAAFYQQSSYFRAKSRERPGSILGILDGLSG</sequence>
<reference evidence="1" key="1">
    <citation type="submission" date="2021-04" db="EMBL/GenBank/DDBJ databases">
        <title>Genomics, taxonomy and metabolism of representatives of sulfur bacteria of the genus Thiothrix: Thiothrix fructosivorans QT, Thiothrix unzii A1T and three new species, Thiothrix subterranea sp. nov., Thiothrix litoralis sp. nov. and 'Candidatus Thiothrix anitrata' sp. nov.</title>
        <authorList>
            <person name="Ravin N.V."/>
            <person name="Smolyakov D."/>
            <person name="Rudenko T.S."/>
            <person name="Mardanov A.V."/>
            <person name="Beletsky A.V."/>
            <person name="Markov N.D."/>
            <person name="Fomenkov A.I."/>
            <person name="Roberts R.J."/>
            <person name="Karnachuk O.V."/>
            <person name="Novikov A."/>
            <person name="Grabovich M.Y."/>
        </authorList>
    </citation>
    <scope>NUCLEOTIDE SEQUENCE</scope>
    <source>
        <strain evidence="1">A1</strain>
    </source>
</reference>
<evidence type="ECO:0000313" key="1">
    <source>
        <dbReference type="EMBL" id="QTR55247.1"/>
    </source>
</evidence>
<dbReference type="KEGG" id="tun:J9260_04780"/>
<proteinExistence type="predicted"/>
<dbReference type="Pfam" id="PF11227">
    <property type="entry name" value="DUF3025"/>
    <property type="match status" value="1"/>
</dbReference>
<accession>A0A975FCC9</accession>
<gene>
    <name evidence="1" type="ORF">J9260_04780</name>
</gene>
<organism evidence="1 2">
    <name type="scientific">Thiothrix unzii</name>
    <dbReference type="NCBI Taxonomy" id="111769"/>
    <lineage>
        <taxon>Bacteria</taxon>
        <taxon>Pseudomonadati</taxon>
        <taxon>Pseudomonadota</taxon>
        <taxon>Gammaproteobacteria</taxon>
        <taxon>Thiotrichales</taxon>
        <taxon>Thiotrichaceae</taxon>
        <taxon>Thiothrix</taxon>
    </lineage>
</organism>
<dbReference type="EMBL" id="CP072793">
    <property type="protein sequence ID" value="QTR55247.1"/>
    <property type="molecule type" value="Genomic_DNA"/>
</dbReference>
<keyword evidence="2" id="KW-1185">Reference proteome</keyword>
<dbReference type="InterPro" id="IPR021390">
    <property type="entry name" value="DUF3025"/>
</dbReference>
<dbReference type="AlphaFoldDB" id="A0A975FCC9"/>
<evidence type="ECO:0000313" key="2">
    <source>
        <dbReference type="Proteomes" id="UP000672009"/>
    </source>
</evidence>
<protein>
    <submittedName>
        <fullName evidence="1">DUF3025 domain-containing protein</fullName>
    </submittedName>
</protein>
<dbReference type="Proteomes" id="UP000672009">
    <property type="component" value="Chromosome"/>
</dbReference>